<gene>
    <name evidence="1" type="ORF">V1517DRAFT_266960</name>
</gene>
<reference evidence="2" key="1">
    <citation type="journal article" date="2024" name="Front. Bioeng. Biotechnol.">
        <title>Genome-scale model development and genomic sequencing of the oleaginous clade Lipomyces.</title>
        <authorList>
            <person name="Czajka J.J."/>
            <person name="Han Y."/>
            <person name="Kim J."/>
            <person name="Mondo S.J."/>
            <person name="Hofstad B.A."/>
            <person name="Robles A."/>
            <person name="Haridas S."/>
            <person name="Riley R."/>
            <person name="LaButti K."/>
            <person name="Pangilinan J."/>
            <person name="Andreopoulos W."/>
            <person name="Lipzen A."/>
            <person name="Yan J."/>
            <person name="Wang M."/>
            <person name="Ng V."/>
            <person name="Grigoriev I.V."/>
            <person name="Spatafora J.W."/>
            <person name="Magnuson J.K."/>
            <person name="Baker S.E."/>
            <person name="Pomraning K.R."/>
        </authorList>
    </citation>
    <scope>NUCLEOTIDE SEQUENCE [LARGE SCALE GENOMIC DNA]</scope>
    <source>
        <strain evidence="2">CBS 10300</strain>
    </source>
</reference>
<sequence length="292" mass="31822">MAQTIKILDELLCWAICWRTDFFPNLECPRNNTLFYAADASGFPMENASYTPVQLTGSLANGTVFSLPLFSGSSAAVWTEEGKQGVSGIWHETGFAFYNSDDLGRYTIAIDTEELGVRGVVNFNAIAPPHYPCRLLCPGSSQNMELLPGVGWANAMPDAVVTANLSFLDPSTNETLKVKFDDGVGYHDKNWGSVPFVEIIQSWYWGHGRIGNYSVVWFDAIDWNGTEYQSGYVITGNKIISASCSPSSSRARPFGDGSSKIYPPKANSTPPSGFTLEFELPGDAGSTCRDCP</sequence>
<organism evidence="1 2">
    <name type="scientific">Lipomyces orientalis</name>
    <dbReference type="NCBI Taxonomy" id="1233043"/>
    <lineage>
        <taxon>Eukaryota</taxon>
        <taxon>Fungi</taxon>
        <taxon>Dikarya</taxon>
        <taxon>Ascomycota</taxon>
        <taxon>Saccharomycotina</taxon>
        <taxon>Lipomycetes</taxon>
        <taxon>Lipomycetales</taxon>
        <taxon>Lipomycetaceae</taxon>
        <taxon>Lipomyces</taxon>
    </lineage>
</organism>
<dbReference type="EMBL" id="MU970235">
    <property type="protein sequence ID" value="KAK9319063.1"/>
    <property type="molecule type" value="Genomic_DNA"/>
</dbReference>
<dbReference type="Proteomes" id="UP001489719">
    <property type="component" value="Unassembled WGS sequence"/>
</dbReference>
<evidence type="ECO:0000313" key="1">
    <source>
        <dbReference type="EMBL" id="KAK9319063.1"/>
    </source>
</evidence>
<protein>
    <submittedName>
        <fullName evidence="1">Uncharacterized protein</fullName>
    </submittedName>
</protein>
<keyword evidence="2" id="KW-1185">Reference proteome</keyword>
<evidence type="ECO:0000313" key="2">
    <source>
        <dbReference type="Proteomes" id="UP001489719"/>
    </source>
</evidence>
<accession>A0ACC3TCZ7</accession>
<comment type="caution">
    <text evidence="1">The sequence shown here is derived from an EMBL/GenBank/DDBJ whole genome shotgun (WGS) entry which is preliminary data.</text>
</comment>
<name>A0ACC3TCZ7_9ASCO</name>
<proteinExistence type="predicted"/>